<dbReference type="PANTHER" id="PTHR43767:SF1">
    <property type="entry name" value="NONRIBOSOMAL PEPTIDE SYNTHASE PES1 (EUROFUNG)-RELATED"/>
    <property type="match status" value="1"/>
</dbReference>
<dbReference type="EC" id="6.2.1.26" evidence="4"/>
<proteinExistence type="predicted"/>
<dbReference type="Proteomes" id="UP000008332">
    <property type="component" value="Chromosome"/>
</dbReference>
<keyword evidence="1" id="KW-0472">Membrane</keyword>
<dbReference type="OrthoDB" id="9766486at2"/>
<dbReference type="InterPro" id="IPR025110">
    <property type="entry name" value="AMP-bd_C"/>
</dbReference>
<sequence length="552" mass="59021">MTESLWFSAVPRIQEELHFDDRRIRCFADRPRSVYALLSDAVARFPEGEALVDGDLRLRWHEVQGRADELASGLASAGLVPGDRAALVLGNSASFVTIIFALARMGVIAVPIGTRSSASEIAYMLENSGCCAVFCDSETVARLPDAALLPGVRLRVCLSQQPGCQALDEIALAGRGAAPVQAYAGSEEDAAYILYTSGTTGRPKGAILTSLGVVHSTMHYEACMGLGPADRSVISVPMSHVTGLVALVLTAVRCAMTLIVMAVFKAKQFLQLAERERMTHTLMVPAMYNLCLLQPDFSGPALKSWRLGAYGGAPMPPATIEALASKLGGLELMNAYGATETTSPATMTPPGSTASHTDTVGISVPCAEIIIADFDGTPLPTGTSGEIWIRGPMVVKGYWQNPTATAESFTDGFWHSGDIGTMDDSGFVRILDRIKDVINRGGYKVFSSEVEAVLASHPQVIESAVVGRPCPVLGERVHAFVVVRDGASADSLKMFCAERMSDYKVPETFTLSSEPLPRNANGKLLKRQMRDAATEAAQAVFEKHPVRPVENK</sequence>
<dbReference type="PRINTS" id="PR00154">
    <property type="entry name" value="AMPBINDING"/>
</dbReference>
<dbReference type="Pfam" id="PF00501">
    <property type="entry name" value="AMP-binding"/>
    <property type="match status" value="1"/>
</dbReference>
<dbReference type="Pfam" id="PF13193">
    <property type="entry name" value="AMP-binding_C"/>
    <property type="match status" value="1"/>
</dbReference>
<dbReference type="EMBL" id="CP000267">
    <property type="protein sequence ID" value="ABD68760.1"/>
    <property type="molecule type" value="Genomic_DNA"/>
</dbReference>
<accession>Q21ZP3</accession>
<dbReference type="InterPro" id="IPR020459">
    <property type="entry name" value="AMP-binding"/>
</dbReference>
<dbReference type="PROSITE" id="PS00455">
    <property type="entry name" value="AMP_BINDING"/>
    <property type="match status" value="1"/>
</dbReference>
<organism evidence="4 5">
    <name type="scientific">Albidiferax ferrireducens (strain ATCC BAA-621 / DSM 15236 / T118)</name>
    <name type="common">Rhodoferax ferrireducens</name>
    <dbReference type="NCBI Taxonomy" id="338969"/>
    <lineage>
        <taxon>Bacteria</taxon>
        <taxon>Pseudomonadati</taxon>
        <taxon>Pseudomonadota</taxon>
        <taxon>Betaproteobacteria</taxon>
        <taxon>Burkholderiales</taxon>
        <taxon>Comamonadaceae</taxon>
        <taxon>Rhodoferax</taxon>
    </lineage>
</organism>
<evidence type="ECO:0000313" key="5">
    <source>
        <dbReference type="Proteomes" id="UP000008332"/>
    </source>
</evidence>
<name>Q21ZP3_ALBFT</name>
<dbReference type="InterPro" id="IPR020845">
    <property type="entry name" value="AMP-binding_CS"/>
</dbReference>
<dbReference type="InterPro" id="IPR000873">
    <property type="entry name" value="AMP-dep_synth/lig_dom"/>
</dbReference>
<keyword evidence="5" id="KW-1185">Reference proteome</keyword>
<dbReference type="PANTHER" id="PTHR43767">
    <property type="entry name" value="LONG-CHAIN-FATTY-ACID--COA LIGASE"/>
    <property type="match status" value="1"/>
</dbReference>
<dbReference type="STRING" id="338969.Rfer_1017"/>
<dbReference type="KEGG" id="rfr:Rfer_1017"/>
<dbReference type="Gene3D" id="3.30.300.30">
    <property type="match status" value="1"/>
</dbReference>
<dbReference type="InterPro" id="IPR042099">
    <property type="entry name" value="ANL_N_sf"/>
</dbReference>
<keyword evidence="1" id="KW-0812">Transmembrane</keyword>
<dbReference type="AlphaFoldDB" id="Q21ZP3"/>
<dbReference type="InterPro" id="IPR045851">
    <property type="entry name" value="AMP-bd_C_sf"/>
</dbReference>
<evidence type="ECO:0000313" key="4">
    <source>
        <dbReference type="EMBL" id="ABD68760.1"/>
    </source>
</evidence>
<evidence type="ECO:0000256" key="1">
    <source>
        <dbReference type="SAM" id="Phobius"/>
    </source>
</evidence>
<feature type="domain" description="AMP-binding enzyme C-terminal" evidence="3">
    <location>
        <begin position="449"/>
        <end position="523"/>
    </location>
</feature>
<dbReference type="eggNOG" id="COG0318">
    <property type="taxonomic scope" value="Bacteria"/>
</dbReference>
<protein>
    <submittedName>
        <fullName evidence="4">O-succinylbenzoate--CoA ligase</fullName>
        <ecNumber evidence="4">6.2.1.26</ecNumber>
    </submittedName>
</protein>
<dbReference type="GO" id="GO:0008756">
    <property type="term" value="F:o-succinylbenzoate-CoA ligase activity"/>
    <property type="evidence" value="ECO:0007669"/>
    <property type="project" value="UniProtKB-EC"/>
</dbReference>
<keyword evidence="1" id="KW-1133">Transmembrane helix</keyword>
<feature type="domain" description="AMP-dependent synthetase/ligase" evidence="2">
    <location>
        <begin position="40"/>
        <end position="399"/>
    </location>
</feature>
<dbReference type="HOGENOM" id="CLU_000022_59_9_4"/>
<dbReference type="Gene3D" id="3.40.50.12780">
    <property type="entry name" value="N-terminal domain of ligase-like"/>
    <property type="match status" value="1"/>
</dbReference>
<gene>
    <name evidence="4" type="ordered locus">Rfer_1017</name>
</gene>
<evidence type="ECO:0000259" key="3">
    <source>
        <dbReference type="Pfam" id="PF13193"/>
    </source>
</evidence>
<dbReference type="RefSeq" id="WP_011463330.1">
    <property type="nucleotide sequence ID" value="NC_007908.1"/>
</dbReference>
<dbReference type="InterPro" id="IPR050237">
    <property type="entry name" value="ATP-dep_AMP-bd_enzyme"/>
</dbReference>
<evidence type="ECO:0000259" key="2">
    <source>
        <dbReference type="Pfam" id="PF00501"/>
    </source>
</evidence>
<dbReference type="SUPFAM" id="SSF56801">
    <property type="entry name" value="Acetyl-CoA synthetase-like"/>
    <property type="match status" value="1"/>
</dbReference>
<keyword evidence="4" id="KW-0436">Ligase</keyword>
<feature type="transmembrane region" description="Helical" evidence="1">
    <location>
        <begin position="241"/>
        <end position="264"/>
    </location>
</feature>
<reference evidence="5" key="1">
    <citation type="submission" date="2006-02" db="EMBL/GenBank/DDBJ databases">
        <title>Complete sequence of chromosome of Rhodoferax ferrireducens DSM 15236.</title>
        <authorList>
            <person name="Copeland A."/>
            <person name="Lucas S."/>
            <person name="Lapidus A."/>
            <person name="Barry K."/>
            <person name="Detter J.C."/>
            <person name="Glavina del Rio T."/>
            <person name="Hammon N."/>
            <person name="Israni S."/>
            <person name="Pitluck S."/>
            <person name="Brettin T."/>
            <person name="Bruce D."/>
            <person name="Han C."/>
            <person name="Tapia R."/>
            <person name="Gilna P."/>
            <person name="Kiss H."/>
            <person name="Schmutz J."/>
            <person name="Larimer F."/>
            <person name="Land M."/>
            <person name="Kyrpides N."/>
            <person name="Ivanova N."/>
            <person name="Richardson P."/>
        </authorList>
    </citation>
    <scope>NUCLEOTIDE SEQUENCE [LARGE SCALE GENOMIC DNA]</scope>
    <source>
        <strain evidence="5">ATCC BAA-621 / DSM 15236 / T118</strain>
    </source>
</reference>